<dbReference type="OrthoDB" id="9815002at2"/>
<feature type="domain" description="Transglycosylase SLT" evidence="4">
    <location>
        <begin position="171"/>
        <end position="268"/>
    </location>
</feature>
<dbReference type="InterPro" id="IPR023346">
    <property type="entry name" value="Lysozyme-like_dom_sf"/>
</dbReference>
<keyword evidence="6" id="KW-1185">Reference proteome</keyword>
<sequence>MQPRFSFHAHGALLAMALLAGGWQVRAQPLDDPPEWADEPPVLSRWLEEGYEAEVRRQPHRAAQRYCDAARYGSVEAQYRLGRLLMRGRDVVPDPAAAATLLALAAQRGHEKARSLAEGLAPGEQLPDCLTTGDAPRLEVRDSAQEVVPHEVVDRYVSNLPDEKRRHAELVQRLAPRFEVDPRLALAIVRSESNFQARALSPKNAQGLMQLIPETADRFGVRDVWNPEQNVRGGLTYLRWLLDRFGGDVALASAAYNAGEKAVERHGGVPPYSETREYVRRILGFYRAPQHERPGKATGLAVQPVARMKKPPGP</sequence>
<dbReference type="GO" id="GO:0016020">
    <property type="term" value="C:membrane"/>
    <property type="evidence" value="ECO:0007669"/>
    <property type="project" value="InterPro"/>
</dbReference>
<proteinExistence type="inferred from homology"/>
<dbReference type="GO" id="GO:0008933">
    <property type="term" value="F:peptidoglycan lytic transglycosylase activity"/>
    <property type="evidence" value="ECO:0007669"/>
    <property type="project" value="InterPro"/>
</dbReference>
<gene>
    <name evidence="5" type="ORF">CBY09_01210</name>
</gene>
<accession>A0A235ESY5</accession>
<evidence type="ECO:0000313" key="6">
    <source>
        <dbReference type="Proteomes" id="UP000215441"/>
    </source>
</evidence>
<dbReference type="GO" id="GO:0000270">
    <property type="term" value="P:peptidoglycan metabolic process"/>
    <property type="evidence" value="ECO:0007669"/>
    <property type="project" value="InterPro"/>
</dbReference>
<dbReference type="CDD" id="cd13401">
    <property type="entry name" value="Slt70-like"/>
    <property type="match status" value="1"/>
</dbReference>
<dbReference type="AlphaFoldDB" id="A0A235ESY5"/>
<dbReference type="Pfam" id="PF01464">
    <property type="entry name" value="SLT"/>
    <property type="match status" value="1"/>
</dbReference>
<comment type="similarity">
    <text evidence="1">Belongs to the transglycosylase Slt family.</text>
</comment>
<evidence type="ECO:0000259" key="4">
    <source>
        <dbReference type="Pfam" id="PF01464"/>
    </source>
</evidence>
<evidence type="ECO:0000313" key="5">
    <source>
        <dbReference type="EMBL" id="OYD52140.1"/>
    </source>
</evidence>
<name>A0A235ESY5_9BURK</name>
<protein>
    <submittedName>
        <fullName evidence="5">Lytic transglycosylase</fullName>
    </submittedName>
</protein>
<feature type="signal peptide" evidence="3">
    <location>
        <begin position="1"/>
        <end position="27"/>
    </location>
</feature>
<dbReference type="PANTHER" id="PTHR37423">
    <property type="entry name" value="SOLUBLE LYTIC MUREIN TRANSGLYCOSYLASE-RELATED"/>
    <property type="match status" value="1"/>
</dbReference>
<organism evidence="5 6">
    <name type="scientific">Acidovorax kalamii</name>
    <dbReference type="NCBI Taxonomy" id="2004485"/>
    <lineage>
        <taxon>Bacteria</taxon>
        <taxon>Pseudomonadati</taxon>
        <taxon>Pseudomonadota</taxon>
        <taxon>Betaproteobacteria</taxon>
        <taxon>Burkholderiales</taxon>
        <taxon>Comamonadaceae</taxon>
        <taxon>Acidovorax</taxon>
    </lineage>
</organism>
<dbReference type="SMART" id="SM00671">
    <property type="entry name" value="SEL1"/>
    <property type="match status" value="1"/>
</dbReference>
<reference evidence="5 6" key="1">
    <citation type="submission" date="2017-07" db="EMBL/GenBank/DDBJ databases">
        <title>Acidovorax KNDSW TSA 6 genome sequence and assembly.</title>
        <authorList>
            <person name="Mayilraj S."/>
        </authorList>
    </citation>
    <scope>NUCLEOTIDE SEQUENCE [LARGE SCALE GENOMIC DNA]</scope>
    <source>
        <strain evidence="5 6">KNDSW-TSA6</strain>
    </source>
</reference>
<dbReference type="InterPro" id="IPR011990">
    <property type="entry name" value="TPR-like_helical_dom_sf"/>
</dbReference>
<evidence type="ECO:0000256" key="1">
    <source>
        <dbReference type="ARBA" id="ARBA00007734"/>
    </source>
</evidence>
<dbReference type="InterPro" id="IPR000189">
    <property type="entry name" value="Transglyc_AS"/>
</dbReference>
<dbReference type="SUPFAM" id="SSF53955">
    <property type="entry name" value="Lysozyme-like"/>
    <property type="match status" value="1"/>
</dbReference>
<dbReference type="SUPFAM" id="SSF81901">
    <property type="entry name" value="HCP-like"/>
    <property type="match status" value="1"/>
</dbReference>
<evidence type="ECO:0000256" key="2">
    <source>
        <dbReference type="SAM" id="MobiDB-lite"/>
    </source>
</evidence>
<dbReference type="Gene3D" id="1.10.530.10">
    <property type="match status" value="1"/>
</dbReference>
<dbReference type="Proteomes" id="UP000215441">
    <property type="component" value="Unassembled WGS sequence"/>
</dbReference>
<evidence type="ECO:0000256" key="3">
    <source>
        <dbReference type="SAM" id="SignalP"/>
    </source>
</evidence>
<dbReference type="Gene3D" id="1.25.40.10">
    <property type="entry name" value="Tetratricopeptide repeat domain"/>
    <property type="match status" value="1"/>
</dbReference>
<dbReference type="EMBL" id="NOIG01000001">
    <property type="protein sequence ID" value="OYD52140.1"/>
    <property type="molecule type" value="Genomic_DNA"/>
</dbReference>
<feature type="chain" id="PRO_5012556821" evidence="3">
    <location>
        <begin position="28"/>
        <end position="314"/>
    </location>
</feature>
<comment type="caution">
    <text evidence="5">The sequence shown here is derived from an EMBL/GenBank/DDBJ whole genome shotgun (WGS) entry which is preliminary data.</text>
</comment>
<dbReference type="PROSITE" id="PS00922">
    <property type="entry name" value="TRANSGLYCOSYLASE"/>
    <property type="match status" value="1"/>
</dbReference>
<dbReference type="InterPro" id="IPR008258">
    <property type="entry name" value="Transglycosylase_SLT_dom_1"/>
</dbReference>
<dbReference type="PANTHER" id="PTHR37423:SF2">
    <property type="entry name" value="MEMBRANE-BOUND LYTIC MUREIN TRANSGLYCOSYLASE C"/>
    <property type="match status" value="1"/>
</dbReference>
<feature type="region of interest" description="Disordered" evidence="2">
    <location>
        <begin position="294"/>
        <end position="314"/>
    </location>
</feature>
<keyword evidence="3" id="KW-0732">Signal</keyword>
<dbReference type="InterPro" id="IPR006597">
    <property type="entry name" value="Sel1-like"/>
</dbReference>